<evidence type="ECO:0000313" key="1">
    <source>
        <dbReference type="EMBL" id="GBO24494.1"/>
    </source>
</evidence>
<comment type="caution">
    <text evidence="1">The sequence shown here is derived from an EMBL/GenBank/DDBJ whole genome shotgun (WGS) entry which is preliminary data.</text>
</comment>
<evidence type="ECO:0000313" key="2">
    <source>
        <dbReference type="Proteomes" id="UP000499080"/>
    </source>
</evidence>
<dbReference type="OrthoDB" id="5326588at2759"/>
<name>A0A4Y2VJK5_ARAVE</name>
<protein>
    <submittedName>
        <fullName evidence="1">Uncharacterized protein</fullName>
    </submittedName>
</protein>
<organism evidence="1 2">
    <name type="scientific">Araneus ventricosus</name>
    <name type="common">Orbweaver spider</name>
    <name type="synonym">Epeira ventricosa</name>
    <dbReference type="NCBI Taxonomy" id="182803"/>
    <lineage>
        <taxon>Eukaryota</taxon>
        <taxon>Metazoa</taxon>
        <taxon>Ecdysozoa</taxon>
        <taxon>Arthropoda</taxon>
        <taxon>Chelicerata</taxon>
        <taxon>Arachnida</taxon>
        <taxon>Araneae</taxon>
        <taxon>Araneomorphae</taxon>
        <taxon>Entelegynae</taxon>
        <taxon>Araneoidea</taxon>
        <taxon>Araneidae</taxon>
        <taxon>Araneus</taxon>
    </lineage>
</organism>
<dbReference type="EMBL" id="BGPR01047454">
    <property type="protein sequence ID" value="GBO24494.1"/>
    <property type="molecule type" value="Genomic_DNA"/>
</dbReference>
<keyword evidence="2" id="KW-1185">Reference proteome</keyword>
<dbReference type="AlphaFoldDB" id="A0A4Y2VJK5"/>
<sequence>MESRLPAMLVLWLGREFYRGKCEMTSSSHVWSPDFGDKLGDHLSDKFGDFGDETWDLKVARILSISLLAAEIRLNILEDSI</sequence>
<reference evidence="1 2" key="1">
    <citation type="journal article" date="2019" name="Sci. Rep.">
        <title>Orb-weaving spider Araneus ventricosus genome elucidates the spidroin gene catalogue.</title>
        <authorList>
            <person name="Kono N."/>
            <person name="Nakamura H."/>
            <person name="Ohtoshi R."/>
            <person name="Moran D.A.P."/>
            <person name="Shinohara A."/>
            <person name="Yoshida Y."/>
            <person name="Fujiwara M."/>
            <person name="Mori M."/>
            <person name="Tomita M."/>
            <person name="Arakawa K."/>
        </authorList>
    </citation>
    <scope>NUCLEOTIDE SEQUENCE [LARGE SCALE GENOMIC DNA]</scope>
</reference>
<proteinExistence type="predicted"/>
<gene>
    <name evidence="1" type="ORF">AVEN_177726_1</name>
</gene>
<accession>A0A4Y2VJK5</accession>
<dbReference type="Proteomes" id="UP000499080">
    <property type="component" value="Unassembled WGS sequence"/>
</dbReference>